<evidence type="ECO:0000256" key="3">
    <source>
        <dbReference type="ARBA" id="ARBA00022448"/>
    </source>
</evidence>
<dbReference type="InParanoid" id="K0IDF3"/>
<dbReference type="STRING" id="1237085.Ngar_c25030"/>
<evidence type="ECO:0000256" key="6">
    <source>
        <dbReference type="ARBA" id="ARBA00023136"/>
    </source>
</evidence>
<feature type="transmembrane region" description="Helical" evidence="8">
    <location>
        <begin position="266"/>
        <end position="284"/>
    </location>
</feature>
<feature type="compositionally biased region" description="Basic and acidic residues" evidence="7">
    <location>
        <begin position="395"/>
        <end position="407"/>
    </location>
</feature>
<evidence type="ECO:0000256" key="8">
    <source>
        <dbReference type="SAM" id="Phobius"/>
    </source>
</evidence>
<comment type="subcellular location">
    <subcellularLocation>
        <location evidence="1">Membrane</location>
        <topology evidence="1">Multi-pass membrane protein</topology>
    </subcellularLocation>
</comment>
<accession>K0IDF3</accession>
<feature type="transmembrane region" description="Helical" evidence="8">
    <location>
        <begin position="78"/>
        <end position="100"/>
    </location>
</feature>
<keyword evidence="11" id="KW-1185">Reference proteome</keyword>
<feature type="transmembrane region" description="Helical" evidence="8">
    <location>
        <begin position="171"/>
        <end position="193"/>
    </location>
</feature>
<feature type="transmembrane region" description="Helical" evidence="8">
    <location>
        <begin position="351"/>
        <end position="371"/>
    </location>
</feature>
<evidence type="ECO:0000256" key="1">
    <source>
        <dbReference type="ARBA" id="ARBA00004141"/>
    </source>
</evidence>
<comment type="similarity">
    <text evidence="2">Belongs to the monovalent cation:proton antiporter 2 (CPA2) transporter (TC 2.A.37) family.</text>
</comment>
<dbReference type="GO" id="GO:0015297">
    <property type="term" value="F:antiporter activity"/>
    <property type="evidence" value="ECO:0007669"/>
    <property type="project" value="InterPro"/>
</dbReference>
<sequence>MDLAVIMVVAAIMLAITFKLKQPMVIGYIIAGMIIGPYTPPFSLVSSIETVSLMAEIGIILLLFTVGTEYPIAKLRSIGGKAIVIALSEALGTFAIGYFVGQQMGMALFDSLFLALSISVTSTVIVMRVLEELGMVREESAYLLLGVAVIEDIIIVSMLAILQSVASTGDLAFQEITVVVGVVLAFIGGVLFLGSRTIPKLVDIMGKTDRYDLILITVLAVAFGLSFIADAIGISVATGAFFAGVLVAESKTQAVAKIITIPLRDMFGAVFFISVGALMDIRLIPSFIVPALILIATSFGAKFGTVFASAKMLGLSKKVSARAGFGLSASGGELALVTAKGGADVGATSAFLLPMIGAMTIITTFLSPYVIRLGWKITKSPEGEPAKGNDNNSNKAKDTETSGAEEK</sequence>
<dbReference type="GO" id="GO:1902600">
    <property type="term" value="P:proton transmembrane transport"/>
    <property type="evidence" value="ECO:0007669"/>
    <property type="project" value="InterPro"/>
</dbReference>
<feature type="transmembrane region" description="Helical" evidence="8">
    <location>
        <begin position="43"/>
        <end position="66"/>
    </location>
</feature>
<dbReference type="AlphaFoldDB" id="K0IDF3"/>
<evidence type="ECO:0000313" key="11">
    <source>
        <dbReference type="Proteomes" id="UP000008037"/>
    </source>
</evidence>
<dbReference type="KEGG" id="nga:Ngar_c25030"/>
<dbReference type="BioCyc" id="CNIT1237085:G1324-2502-MONOMER"/>
<dbReference type="Pfam" id="PF00999">
    <property type="entry name" value="Na_H_Exchanger"/>
    <property type="match status" value="1"/>
</dbReference>
<keyword evidence="4 8" id="KW-0812">Transmembrane</keyword>
<evidence type="ECO:0000256" key="5">
    <source>
        <dbReference type="ARBA" id="ARBA00022989"/>
    </source>
</evidence>
<protein>
    <submittedName>
        <fullName evidence="10">Putative Na+(Li+)/H+ antiporter</fullName>
    </submittedName>
</protein>
<feature type="domain" description="Cation/H+ exchanger transmembrane" evidence="9">
    <location>
        <begin position="9"/>
        <end position="370"/>
    </location>
</feature>
<evidence type="ECO:0000259" key="9">
    <source>
        <dbReference type="Pfam" id="PF00999"/>
    </source>
</evidence>
<dbReference type="Proteomes" id="UP000008037">
    <property type="component" value="Chromosome"/>
</dbReference>
<feature type="transmembrane region" description="Helical" evidence="8">
    <location>
        <begin position="112"/>
        <end position="130"/>
    </location>
</feature>
<gene>
    <name evidence="10" type="ordered locus">Ngar_c25030</name>
</gene>
<keyword evidence="3" id="KW-0813">Transport</keyword>
<keyword evidence="6 8" id="KW-0472">Membrane</keyword>
<evidence type="ECO:0000256" key="2">
    <source>
        <dbReference type="ARBA" id="ARBA00005551"/>
    </source>
</evidence>
<dbReference type="HOGENOM" id="CLU_005126_1_2_2"/>
<dbReference type="InterPro" id="IPR006153">
    <property type="entry name" value="Cation/H_exchanger_TM"/>
</dbReference>
<proteinExistence type="inferred from homology"/>
<organism evidence="10 11">
    <name type="scientific">Nitrososphaera gargensis (strain Ga9.2)</name>
    <dbReference type="NCBI Taxonomy" id="1237085"/>
    <lineage>
        <taxon>Archaea</taxon>
        <taxon>Nitrososphaerota</taxon>
        <taxon>Nitrososphaeria</taxon>
        <taxon>Nitrososphaerales</taxon>
        <taxon>Nitrososphaeraceae</taxon>
        <taxon>Nitrososphaera</taxon>
    </lineage>
</organism>
<reference evidence="10 11" key="1">
    <citation type="journal article" date="2012" name="Environ. Microbiol.">
        <title>The genome of the ammonia-oxidizing Candidatus Nitrososphaera gargensis: insights into metabolic versatility and environmental adaptations.</title>
        <authorList>
            <person name="Spang A."/>
            <person name="Poehlein A."/>
            <person name="Offre P."/>
            <person name="Zumbragel S."/>
            <person name="Haider S."/>
            <person name="Rychlik N."/>
            <person name="Nowka B."/>
            <person name="Schmeisser C."/>
            <person name="Lebedeva E.V."/>
            <person name="Rattei T."/>
            <person name="Bohm C."/>
            <person name="Schmid M."/>
            <person name="Galushko A."/>
            <person name="Hatzenpichler R."/>
            <person name="Weinmaier T."/>
            <person name="Daniel R."/>
            <person name="Schleper C."/>
            <person name="Spieck E."/>
            <person name="Streit W."/>
            <person name="Wagner M."/>
        </authorList>
    </citation>
    <scope>NUCLEOTIDE SEQUENCE [LARGE SCALE GENOMIC DNA]</scope>
    <source>
        <strain evidence="11">Ga9.2</strain>
    </source>
</reference>
<evidence type="ECO:0000256" key="7">
    <source>
        <dbReference type="SAM" id="MobiDB-lite"/>
    </source>
</evidence>
<name>K0IDF3_NITGG</name>
<evidence type="ECO:0000313" key="10">
    <source>
        <dbReference type="EMBL" id="AFU59426.1"/>
    </source>
</evidence>
<evidence type="ECO:0000256" key="4">
    <source>
        <dbReference type="ARBA" id="ARBA00022692"/>
    </source>
</evidence>
<dbReference type="EMBL" id="CP002408">
    <property type="protein sequence ID" value="AFU59426.1"/>
    <property type="molecule type" value="Genomic_DNA"/>
</dbReference>
<keyword evidence="5 8" id="KW-1133">Transmembrane helix</keyword>
<feature type="transmembrane region" description="Helical" evidence="8">
    <location>
        <begin position="142"/>
        <end position="165"/>
    </location>
</feature>
<dbReference type="GO" id="GO:0016020">
    <property type="term" value="C:membrane"/>
    <property type="evidence" value="ECO:0007669"/>
    <property type="project" value="UniProtKB-SubCell"/>
</dbReference>
<feature type="transmembrane region" description="Helical" evidence="8">
    <location>
        <begin position="291"/>
        <end position="310"/>
    </location>
</feature>
<dbReference type="InterPro" id="IPR038770">
    <property type="entry name" value="Na+/solute_symporter_sf"/>
</dbReference>
<dbReference type="Gene3D" id="1.20.1530.20">
    <property type="match status" value="1"/>
</dbReference>
<dbReference type="PANTHER" id="PTHR42751">
    <property type="entry name" value="SODIUM/HYDROGEN EXCHANGER FAMILY/TRKA DOMAIN PROTEIN"/>
    <property type="match status" value="1"/>
</dbReference>
<feature type="transmembrane region" description="Helical" evidence="8">
    <location>
        <begin position="213"/>
        <end position="246"/>
    </location>
</feature>
<feature type="region of interest" description="Disordered" evidence="7">
    <location>
        <begin position="379"/>
        <end position="407"/>
    </location>
</feature>
<dbReference type="PANTHER" id="PTHR42751:SF3">
    <property type="entry name" value="SODIUM_GLUTAMATE SYMPORTER"/>
    <property type="match status" value="1"/>
</dbReference>